<gene>
    <name evidence="5" type="primary">xseA</name>
    <name evidence="9" type="ORF">Desaf_2966</name>
</gene>
<feature type="domain" description="OB-fold nucleic acid binding" evidence="8">
    <location>
        <begin position="6"/>
        <end position="113"/>
    </location>
</feature>
<keyword evidence="1 5" id="KW-0963">Cytoplasm</keyword>
<dbReference type="InterPro" id="IPR025824">
    <property type="entry name" value="OB-fold_nuc-bd_dom"/>
</dbReference>
<dbReference type="NCBIfam" id="TIGR00237">
    <property type="entry name" value="xseA"/>
    <property type="match status" value="1"/>
</dbReference>
<keyword evidence="4 5" id="KW-0269">Exonuclease</keyword>
<dbReference type="GO" id="GO:0006308">
    <property type="term" value="P:DNA catabolic process"/>
    <property type="evidence" value="ECO:0007669"/>
    <property type="project" value="UniProtKB-UniRule"/>
</dbReference>
<proteinExistence type="inferred from homology"/>
<reference evidence="9 10" key="1">
    <citation type="journal article" date="2011" name="J. Bacteriol.">
        <title>Genome sequence of the mercury-methylating and pleomorphic Desulfovibrio africanus Strain Walvis Bay.</title>
        <authorList>
            <person name="Brown S.D."/>
            <person name="Wall J.D."/>
            <person name="Kucken A.M."/>
            <person name="Gilmour C.C."/>
            <person name="Podar M."/>
            <person name="Brandt C.C."/>
            <person name="Teshima H."/>
            <person name="Detter J.C."/>
            <person name="Han C.S."/>
            <person name="Land M.L."/>
            <person name="Lucas S."/>
            <person name="Han J."/>
            <person name="Pennacchio L."/>
            <person name="Nolan M."/>
            <person name="Pitluck S."/>
            <person name="Woyke T."/>
            <person name="Goodwin L."/>
            <person name="Palumbo A.V."/>
            <person name="Elias D.A."/>
        </authorList>
    </citation>
    <scope>NUCLEOTIDE SEQUENCE [LARGE SCALE GENOMIC DNA]</scope>
    <source>
        <strain evidence="9 10">Walvis Bay</strain>
    </source>
</reference>
<comment type="catalytic activity">
    <reaction evidence="5 6">
        <text>Exonucleolytic cleavage in either 5'- to 3'- or 3'- to 5'-direction to yield nucleoside 5'-phosphates.</text>
        <dbReference type="EC" id="3.1.11.6"/>
    </reaction>
</comment>
<dbReference type="GO" id="GO:0003676">
    <property type="term" value="F:nucleic acid binding"/>
    <property type="evidence" value="ECO:0007669"/>
    <property type="project" value="InterPro"/>
</dbReference>
<dbReference type="GO" id="GO:0008855">
    <property type="term" value="F:exodeoxyribonuclease VII activity"/>
    <property type="evidence" value="ECO:0007669"/>
    <property type="project" value="UniProtKB-UniRule"/>
</dbReference>
<dbReference type="KEGG" id="daf:Desaf_2966"/>
<protein>
    <recommendedName>
        <fullName evidence="5">Exodeoxyribonuclease 7 large subunit</fullName>
        <ecNumber evidence="5">3.1.11.6</ecNumber>
    </recommendedName>
    <alternativeName>
        <fullName evidence="5">Exodeoxyribonuclease VII large subunit</fullName>
        <shortName evidence="5">Exonuclease VII large subunit</shortName>
    </alternativeName>
</protein>
<evidence type="ECO:0000256" key="1">
    <source>
        <dbReference type="ARBA" id="ARBA00022490"/>
    </source>
</evidence>
<dbReference type="PANTHER" id="PTHR30008">
    <property type="entry name" value="EXODEOXYRIBONUCLEASE 7 LARGE SUBUNIT"/>
    <property type="match status" value="1"/>
</dbReference>
<accession>F3Z259</accession>
<evidence type="ECO:0000259" key="7">
    <source>
        <dbReference type="Pfam" id="PF02601"/>
    </source>
</evidence>
<name>F3Z259_DESAF</name>
<evidence type="ECO:0000256" key="6">
    <source>
        <dbReference type="RuleBase" id="RU004355"/>
    </source>
</evidence>
<sequence length="459" mass="51383" precursor="true">MSHIFRVRELTQALKDVVEGQFPFVWVKGQVSNLSRPGSGHIYFSLKDEEAVLSVVWFKSNQWLGGEGCVNPLTGEICEGPPLMLEEGKDVLCAGRLTVYPPRGTYQLVAELVQERGVGRLYQAFEALKQDLQAKGYFDQDRKMVLPRHPQRVAVVTAPGGAAIRDFLCIASERGLSSQIRIHPVLVQGDLAPAQIAQALEAINADGWAEVVVLIRGGGSLEDLWAFNTKRVADALYASRIPVLAGIGHEVDTTIADMVADRRAATPTHAAQILWPERRELLQMVDDLEIRLQARLKDCMQEMDRHVAVLVKALGWLSPVRRMERMEERLKHDRERLSMSAWQMMRRKQDILGSLVAALGRQYGSDRWAMLGGRVELLSMRLAEGGKRALDTVDSDLRMMETRLESLDPEKPLARGYSLVRVERTGRFLRDPDDVAPDDRLEIRVSKGLVPAVVVKGKE</sequence>
<dbReference type="Proteomes" id="UP000007844">
    <property type="component" value="Chromosome"/>
</dbReference>
<dbReference type="GO" id="GO:0005737">
    <property type="term" value="C:cytoplasm"/>
    <property type="evidence" value="ECO:0007669"/>
    <property type="project" value="UniProtKB-SubCell"/>
</dbReference>
<dbReference type="GO" id="GO:0009318">
    <property type="term" value="C:exodeoxyribonuclease VII complex"/>
    <property type="evidence" value="ECO:0007669"/>
    <property type="project" value="UniProtKB-UniRule"/>
</dbReference>
<comment type="similarity">
    <text evidence="5 6">Belongs to the XseA family.</text>
</comment>
<dbReference type="InterPro" id="IPR020579">
    <property type="entry name" value="Exonuc_VII_lsu_C"/>
</dbReference>
<comment type="subcellular location">
    <subcellularLocation>
        <location evidence="5 6">Cytoplasm</location>
    </subcellularLocation>
</comment>
<feature type="domain" description="Exonuclease VII large subunit C-terminal" evidence="7">
    <location>
        <begin position="137"/>
        <end position="450"/>
    </location>
</feature>
<keyword evidence="10" id="KW-1185">Reference proteome</keyword>
<dbReference type="Pfam" id="PF13742">
    <property type="entry name" value="tRNA_anti_2"/>
    <property type="match status" value="1"/>
</dbReference>
<dbReference type="Pfam" id="PF02601">
    <property type="entry name" value="Exonuc_VII_L"/>
    <property type="match status" value="1"/>
</dbReference>
<evidence type="ECO:0000256" key="4">
    <source>
        <dbReference type="ARBA" id="ARBA00022839"/>
    </source>
</evidence>
<keyword evidence="2 5" id="KW-0540">Nuclease</keyword>
<dbReference type="STRING" id="690850.Desaf_2966"/>
<organism evidence="9 10">
    <name type="scientific">Desulfocurvibacter africanus subsp. africanus str. Walvis Bay</name>
    <dbReference type="NCBI Taxonomy" id="690850"/>
    <lineage>
        <taxon>Bacteria</taxon>
        <taxon>Pseudomonadati</taxon>
        <taxon>Thermodesulfobacteriota</taxon>
        <taxon>Desulfovibrionia</taxon>
        <taxon>Desulfovibrionales</taxon>
        <taxon>Desulfovibrionaceae</taxon>
        <taxon>Desulfocurvibacter</taxon>
    </lineage>
</organism>
<dbReference type="HOGENOM" id="CLU_023625_3_1_7"/>
<dbReference type="InterPro" id="IPR003753">
    <property type="entry name" value="Exonuc_VII_L"/>
</dbReference>
<dbReference type="CDD" id="cd04489">
    <property type="entry name" value="ExoVII_LU_OBF"/>
    <property type="match status" value="1"/>
</dbReference>
<dbReference type="eggNOG" id="COG1570">
    <property type="taxonomic scope" value="Bacteria"/>
</dbReference>
<evidence type="ECO:0000256" key="2">
    <source>
        <dbReference type="ARBA" id="ARBA00022722"/>
    </source>
</evidence>
<evidence type="ECO:0000313" key="10">
    <source>
        <dbReference type="Proteomes" id="UP000007844"/>
    </source>
</evidence>
<evidence type="ECO:0000313" key="9">
    <source>
        <dbReference type="EMBL" id="EGJ51268.1"/>
    </source>
</evidence>
<dbReference type="HAMAP" id="MF_00378">
    <property type="entry name" value="Exonuc_7_L"/>
    <property type="match status" value="1"/>
</dbReference>
<comment type="function">
    <text evidence="5">Bidirectionally degrades single-stranded DNA into large acid-insoluble oligonucleotides, which are then degraded further into small acid-soluble oligonucleotides.</text>
</comment>
<dbReference type="EMBL" id="CP003221">
    <property type="protein sequence ID" value="EGJ51268.1"/>
    <property type="molecule type" value="Genomic_DNA"/>
</dbReference>
<dbReference type="AlphaFoldDB" id="F3Z259"/>
<evidence type="ECO:0000256" key="5">
    <source>
        <dbReference type="HAMAP-Rule" id="MF_00378"/>
    </source>
</evidence>
<evidence type="ECO:0000259" key="8">
    <source>
        <dbReference type="Pfam" id="PF13742"/>
    </source>
</evidence>
<dbReference type="PANTHER" id="PTHR30008:SF0">
    <property type="entry name" value="EXODEOXYRIBONUCLEASE 7 LARGE SUBUNIT"/>
    <property type="match status" value="1"/>
</dbReference>
<evidence type="ECO:0000256" key="3">
    <source>
        <dbReference type="ARBA" id="ARBA00022801"/>
    </source>
</evidence>
<comment type="subunit">
    <text evidence="5">Heterooligomer composed of large and small subunits.</text>
</comment>
<dbReference type="EC" id="3.1.11.6" evidence="5"/>
<keyword evidence="3 5" id="KW-0378">Hydrolase</keyword>
<dbReference type="RefSeq" id="WP_014260924.1">
    <property type="nucleotide sequence ID" value="NC_016629.1"/>
</dbReference>